<dbReference type="Gene3D" id="3.40.980.10">
    <property type="entry name" value="MoaB/Mog-like domain"/>
    <property type="match status" value="1"/>
</dbReference>
<dbReference type="SMART" id="SM00852">
    <property type="entry name" value="MoCF_biosynth"/>
    <property type="match status" value="1"/>
</dbReference>
<comment type="function">
    <text evidence="1 6">Catalyzes the insertion of molybdate into adenylated molybdopterin with the concomitant release of AMP.</text>
</comment>
<dbReference type="PROSITE" id="PS01079">
    <property type="entry name" value="MOCF_BIOSYNTHESIS_2"/>
    <property type="match status" value="1"/>
</dbReference>
<dbReference type="SUPFAM" id="SSF63882">
    <property type="entry name" value="MoeA N-terminal region -like"/>
    <property type="match status" value="1"/>
</dbReference>
<dbReference type="Pfam" id="PF03454">
    <property type="entry name" value="MoeA_C"/>
    <property type="match status" value="1"/>
</dbReference>
<evidence type="ECO:0000256" key="6">
    <source>
        <dbReference type="RuleBase" id="RU365090"/>
    </source>
</evidence>
<dbReference type="Pfam" id="PF00994">
    <property type="entry name" value="MoCF_biosynth"/>
    <property type="match status" value="1"/>
</dbReference>
<dbReference type="EC" id="2.10.1.1" evidence="6"/>
<evidence type="ECO:0000259" key="7">
    <source>
        <dbReference type="SMART" id="SM00852"/>
    </source>
</evidence>
<dbReference type="GO" id="GO:0006777">
    <property type="term" value="P:Mo-molybdopterin cofactor biosynthetic process"/>
    <property type="evidence" value="ECO:0007669"/>
    <property type="project" value="UniProtKB-UniRule"/>
</dbReference>
<feature type="domain" description="MoaB/Mog" evidence="7">
    <location>
        <begin position="175"/>
        <end position="312"/>
    </location>
</feature>
<comment type="cofactor">
    <cofactor evidence="6">
        <name>Mg(2+)</name>
        <dbReference type="ChEBI" id="CHEBI:18420"/>
    </cofactor>
</comment>
<dbReference type="KEGG" id="arue:QQX03_07410"/>
<accession>A0A9Y2B838</accession>
<dbReference type="InterPro" id="IPR001453">
    <property type="entry name" value="MoaB/Mog_dom"/>
</dbReference>
<proteinExistence type="inferred from homology"/>
<dbReference type="RefSeq" id="WP_285975121.1">
    <property type="nucleotide sequence ID" value="NZ_CP127221.1"/>
</dbReference>
<dbReference type="InterPro" id="IPR008284">
    <property type="entry name" value="MoCF_biosynth_CS"/>
</dbReference>
<evidence type="ECO:0000313" key="8">
    <source>
        <dbReference type="EMBL" id="WIW94805.1"/>
    </source>
</evidence>
<keyword evidence="6" id="KW-0479">Metal-binding</keyword>
<name>A0A9Y2B838_9SPHN</name>
<keyword evidence="9" id="KW-1185">Reference proteome</keyword>
<keyword evidence="6" id="KW-0500">Molybdenum</keyword>
<dbReference type="Gene3D" id="3.90.105.10">
    <property type="entry name" value="Molybdopterin biosynthesis moea protein, domain 2"/>
    <property type="match status" value="1"/>
</dbReference>
<reference evidence="8 9" key="1">
    <citation type="submission" date="2023-06" db="EMBL/GenBank/DDBJ databases">
        <title>Altererythrobacter rubellus NBRC 112769 genome.</title>
        <authorList>
            <person name="Zhang K."/>
        </authorList>
    </citation>
    <scope>NUCLEOTIDE SEQUENCE [LARGE SCALE GENOMIC DNA]</scope>
    <source>
        <strain evidence="8 9">NBRC 112769</strain>
    </source>
</reference>
<dbReference type="PANTHER" id="PTHR10192:SF5">
    <property type="entry name" value="GEPHYRIN"/>
    <property type="match status" value="1"/>
</dbReference>
<keyword evidence="6" id="KW-0808">Transferase</keyword>
<evidence type="ECO:0000256" key="3">
    <source>
        <dbReference type="ARBA" id="ARBA00010763"/>
    </source>
</evidence>
<dbReference type="Gene3D" id="2.40.340.10">
    <property type="entry name" value="MoeA, C-terminal, domain IV"/>
    <property type="match status" value="1"/>
</dbReference>
<dbReference type="GO" id="GO:0005829">
    <property type="term" value="C:cytosol"/>
    <property type="evidence" value="ECO:0007669"/>
    <property type="project" value="TreeGrafter"/>
</dbReference>
<organism evidence="8 9">
    <name type="scientific">Altererythrobacter rubellus</name>
    <dbReference type="NCBI Taxonomy" id="2173831"/>
    <lineage>
        <taxon>Bacteria</taxon>
        <taxon>Pseudomonadati</taxon>
        <taxon>Pseudomonadota</taxon>
        <taxon>Alphaproteobacteria</taxon>
        <taxon>Sphingomonadales</taxon>
        <taxon>Erythrobacteraceae</taxon>
        <taxon>Altererythrobacter</taxon>
    </lineage>
</organism>
<evidence type="ECO:0000256" key="4">
    <source>
        <dbReference type="ARBA" id="ARBA00023150"/>
    </source>
</evidence>
<dbReference type="GO" id="GO:0046872">
    <property type="term" value="F:metal ion binding"/>
    <property type="evidence" value="ECO:0007669"/>
    <property type="project" value="UniProtKB-UniRule"/>
</dbReference>
<dbReference type="InterPro" id="IPR036688">
    <property type="entry name" value="MoeA_C_domain_IV_sf"/>
</dbReference>
<sequence length="398" mass="41664">MNAMLTLEEAQERVLALAPQMRIETVPVEAAIGRYLAEDLQALRTQPPADLSAMDGYAIGGDAPGPWVLVGESRAGAPFDRTLSQGETVRISTGAHLPRGADRVLIQENAQVTDQTVACFKDFPNALRHVRQRGFDFSKGDHVLPAGTRVGPAQLALALGAGHGTLDVRITPKVAVLDSGDELVADPAECADHHIPASNGAMIGAMLAELGCEVVRLGPVPDDHEALAFALAKAGDADMLVTTGGASVGDHDLMRPALEAWGASLDFWKVAMKPGKPIMVATKGAQVIFGLPGNPVSSFVTCFLFVVPLVHAAMGASQPLPFRTNLTAGSTLPGIGSRREFLRAIWDGETVRLADSQDSSALAALAHTNCLIDRPAHAVEIEAGTPVPCLLLKNGGIA</sequence>
<dbReference type="SUPFAM" id="SSF63867">
    <property type="entry name" value="MoeA C-terminal domain-like"/>
    <property type="match status" value="1"/>
</dbReference>
<comment type="catalytic activity">
    <reaction evidence="5">
        <text>adenylyl-molybdopterin + molybdate = Mo-molybdopterin + AMP + H(+)</text>
        <dbReference type="Rhea" id="RHEA:35047"/>
        <dbReference type="ChEBI" id="CHEBI:15378"/>
        <dbReference type="ChEBI" id="CHEBI:36264"/>
        <dbReference type="ChEBI" id="CHEBI:62727"/>
        <dbReference type="ChEBI" id="CHEBI:71302"/>
        <dbReference type="ChEBI" id="CHEBI:456215"/>
        <dbReference type="EC" id="2.10.1.1"/>
    </reaction>
</comment>
<dbReference type="PANTHER" id="PTHR10192">
    <property type="entry name" value="MOLYBDOPTERIN BIOSYNTHESIS PROTEIN"/>
    <property type="match status" value="1"/>
</dbReference>
<dbReference type="CDD" id="cd00887">
    <property type="entry name" value="MoeA"/>
    <property type="match status" value="1"/>
</dbReference>
<keyword evidence="4 6" id="KW-0501">Molybdenum cofactor biosynthesis</keyword>
<dbReference type="InterPro" id="IPR005110">
    <property type="entry name" value="MoeA_linker/N"/>
</dbReference>
<comment type="pathway">
    <text evidence="2 6">Cofactor biosynthesis; molybdopterin biosynthesis.</text>
</comment>
<evidence type="ECO:0000256" key="1">
    <source>
        <dbReference type="ARBA" id="ARBA00002901"/>
    </source>
</evidence>
<dbReference type="Pfam" id="PF03453">
    <property type="entry name" value="MoeA_N"/>
    <property type="match status" value="1"/>
</dbReference>
<evidence type="ECO:0000313" key="9">
    <source>
        <dbReference type="Proteomes" id="UP001231445"/>
    </source>
</evidence>
<dbReference type="InterPro" id="IPR038987">
    <property type="entry name" value="MoeA-like"/>
</dbReference>
<dbReference type="Gene3D" id="2.170.190.11">
    <property type="entry name" value="Molybdopterin biosynthesis moea protein, domain 3"/>
    <property type="match status" value="1"/>
</dbReference>
<gene>
    <name evidence="8" type="ORF">QQX03_07410</name>
</gene>
<keyword evidence="6" id="KW-0460">Magnesium</keyword>
<dbReference type="InterPro" id="IPR036135">
    <property type="entry name" value="MoeA_linker/N_sf"/>
</dbReference>
<dbReference type="SUPFAM" id="SSF53218">
    <property type="entry name" value="Molybdenum cofactor biosynthesis proteins"/>
    <property type="match status" value="1"/>
</dbReference>
<dbReference type="AlphaFoldDB" id="A0A9Y2B838"/>
<dbReference type="GO" id="GO:0061599">
    <property type="term" value="F:molybdopterin molybdotransferase activity"/>
    <property type="evidence" value="ECO:0007669"/>
    <property type="project" value="UniProtKB-UniRule"/>
</dbReference>
<dbReference type="InterPro" id="IPR036425">
    <property type="entry name" value="MoaB/Mog-like_dom_sf"/>
</dbReference>
<dbReference type="EMBL" id="CP127221">
    <property type="protein sequence ID" value="WIW94805.1"/>
    <property type="molecule type" value="Genomic_DNA"/>
</dbReference>
<evidence type="ECO:0000256" key="2">
    <source>
        <dbReference type="ARBA" id="ARBA00005046"/>
    </source>
</evidence>
<dbReference type="Proteomes" id="UP001231445">
    <property type="component" value="Chromosome"/>
</dbReference>
<evidence type="ECO:0000256" key="5">
    <source>
        <dbReference type="ARBA" id="ARBA00047317"/>
    </source>
</evidence>
<comment type="similarity">
    <text evidence="3 6">Belongs to the MoeA family.</text>
</comment>
<protein>
    <recommendedName>
        <fullName evidence="6">Molybdopterin molybdenumtransferase</fullName>
        <ecNumber evidence="6">2.10.1.1</ecNumber>
    </recommendedName>
</protein>
<dbReference type="InterPro" id="IPR005111">
    <property type="entry name" value="MoeA_C_domain_IV"/>
</dbReference>